<gene>
    <name evidence="1" type="ORF">HMPREF0580_0613</name>
</gene>
<dbReference type="STRING" id="871571.HMPREF0580_0613"/>
<dbReference type="EMBL" id="AEET01000014">
    <property type="protein sequence ID" value="EFM46732.1"/>
    <property type="molecule type" value="Genomic_DNA"/>
</dbReference>
<proteinExistence type="predicted"/>
<keyword evidence="2" id="KW-1185">Reference proteome</keyword>
<accession>E0QNZ9</accession>
<evidence type="ECO:0000313" key="1">
    <source>
        <dbReference type="EMBL" id="EFM46732.1"/>
    </source>
</evidence>
<dbReference type="HOGENOM" id="CLU_3009328_0_0_11"/>
<reference evidence="1" key="1">
    <citation type="submission" date="2010-08" db="EMBL/GenBank/DDBJ databases">
        <authorList>
            <person name="Muzny D."/>
            <person name="Qin X."/>
            <person name="Deng J."/>
            <person name="Jiang H."/>
            <person name="Liu Y."/>
            <person name="Qu J."/>
            <person name="Song X.-Z."/>
            <person name="Zhang L."/>
            <person name="Thornton R."/>
            <person name="Coyle M."/>
            <person name="Francisco L."/>
            <person name="Jackson L."/>
            <person name="Javaid M."/>
            <person name="Korchina V."/>
            <person name="Kovar C."/>
            <person name="Mata R."/>
            <person name="Mathew T."/>
            <person name="Ngo R."/>
            <person name="Nguyen L."/>
            <person name="Nguyen N."/>
            <person name="Okwuonu G."/>
            <person name="Ongeri F."/>
            <person name="Pham C."/>
            <person name="Simmons D."/>
            <person name="Wilczek-Boney K."/>
            <person name="Hale W."/>
            <person name="Jakkamsetti A."/>
            <person name="Pham P."/>
            <person name="Ruth R."/>
            <person name="San Lucas F."/>
            <person name="Warren J."/>
            <person name="Zhang J."/>
            <person name="Zhao Z."/>
            <person name="Zhou C."/>
            <person name="Zhu D."/>
            <person name="Lee S."/>
            <person name="Bess C."/>
            <person name="Blankenburg K."/>
            <person name="Forbes L."/>
            <person name="Fu Q."/>
            <person name="Gubbala S."/>
            <person name="Hirani K."/>
            <person name="Jayaseelan J.C."/>
            <person name="Lara F."/>
            <person name="Munidasa M."/>
            <person name="Palculict T."/>
            <person name="Patil S."/>
            <person name="Pu L.-L."/>
            <person name="Saada N."/>
            <person name="Tang L."/>
            <person name="Weissenberger G."/>
            <person name="Zhu Y."/>
            <person name="Hemphill L."/>
            <person name="Shang Y."/>
            <person name="Youmans B."/>
            <person name="Ayvaz T."/>
            <person name="Ross M."/>
            <person name="Santibanez J."/>
            <person name="Aqrawi P."/>
            <person name="Gross S."/>
            <person name="Joshi V."/>
            <person name="Fowler G."/>
            <person name="Nazareth L."/>
            <person name="Reid J."/>
            <person name="Worley K."/>
            <person name="Petrosino J."/>
            <person name="Highlander S."/>
            <person name="Gibbs R."/>
        </authorList>
    </citation>
    <scope>NUCLEOTIDE SEQUENCE [LARGE SCALE GENOMIC DNA]</scope>
    <source>
        <strain evidence="1">ATCC 35239</strain>
    </source>
</reference>
<protein>
    <submittedName>
        <fullName evidence="1">Uncharacterized protein</fullName>
    </submittedName>
</protein>
<dbReference type="Proteomes" id="UP000003045">
    <property type="component" value="Unassembled WGS sequence"/>
</dbReference>
<evidence type="ECO:0000313" key="2">
    <source>
        <dbReference type="Proteomes" id="UP000003045"/>
    </source>
</evidence>
<dbReference type="AlphaFoldDB" id="E0QNZ9"/>
<name>E0QNZ9_9ACTO</name>
<sequence length="56" mass="6034">MLLPPGALGAWARGTHTCETTGEVSPRLSLSIIAKVSPLSLALVLRIRFARHRLKA</sequence>
<comment type="caution">
    <text evidence="1">The sequence shown here is derived from an EMBL/GenBank/DDBJ whole genome shotgun (WGS) entry which is preliminary data.</text>
</comment>
<organism evidence="1 2">
    <name type="scientific">Mobiluncus mulieris ATCC 35239</name>
    <dbReference type="NCBI Taxonomy" id="871571"/>
    <lineage>
        <taxon>Bacteria</taxon>
        <taxon>Bacillati</taxon>
        <taxon>Actinomycetota</taxon>
        <taxon>Actinomycetes</taxon>
        <taxon>Actinomycetales</taxon>
        <taxon>Actinomycetaceae</taxon>
        <taxon>Mobiluncus</taxon>
    </lineage>
</organism>